<reference evidence="3" key="1">
    <citation type="journal article" date="2019" name="Int. J. Syst. Evol. Microbiol.">
        <title>The Global Catalogue of Microorganisms (GCM) 10K type strain sequencing project: providing services to taxonomists for standard genome sequencing and annotation.</title>
        <authorList>
            <consortium name="The Broad Institute Genomics Platform"/>
            <consortium name="The Broad Institute Genome Sequencing Center for Infectious Disease"/>
            <person name="Wu L."/>
            <person name="Ma J."/>
        </authorList>
    </citation>
    <scope>NUCLEOTIDE SEQUENCE [LARGE SCALE GENOMIC DNA]</scope>
    <source>
        <strain evidence="3">JCM 3115</strain>
    </source>
</reference>
<protein>
    <recommendedName>
        <fullName evidence="4">DUF1453 domain-containing protein</fullName>
    </recommendedName>
</protein>
<evidence type="ECO:0000256" key="1">
    <source>
        <dbReference type="SAM" id="Phobius"/>
    </source>
</evidence>
<sequence length="192" mass="20229">MRPVTTIATGFVFAFGALRLNGFDLLLDPVGWGLCASGLFRLRRSGDDPFAAAWVSAVAMTYVSFALLVVSSGVLGHDPTVSSFAQVISVAGTAGALLTVWLVVEAVIRRIRPGGETATADLLDVLRWAVAGLGAIAGLAQYGYAGLETAVGVVWFAAVVSLIIVLYRSARLRCLSPTWKSVADQVRPARHP</sequence>
<evidence type="ECO:0000313" key="2">
    <source>
        <dbReference type="EMBL" id="GGQ12687.1"/>
    </source>
</evidence>
<keyword evidence="1" id="KW-0812">Transmembrane</keyword>
<feature type="transmembrane region" description="Helical" evidence="1">
    <location>
        <begin position="125"/>
        <end position="144"/>
    </location>
</feature>
<keyword evidence="1" id="KW-0472">Membrane</keyword>
<comment type="caution">
    <text evidence="2">The sequence shown here is derived from an EMBL/GenBank/DDBJ whole genome shotgun (WGS) entry which is preliminary data.</text>
</comment>
<dbReference type="Proteomes" id="UP000611554">
    <property type="component" value="Unassembled WGS sequence"/>
</dbReference>
<organism evidence="2 3">
    <name type="scientific">Streptosporangium pseudovulgare</name>
    <dbReference type="NCBI Taxonomy" id="35765"/>
    <lineage>
        <taxon>Bacteria</taxon>
        <taxon>Bacillati</taxon>
        <taxon>Actinomycetota</taxon>
        <taxon>Actinomycetes</taxon>
        <taxon>Streptosporangiales</taxon>
        <taxon>Streptosporangiaceae</taxon>
        <taxon>Streptosporangium</taxon>
    </lineage>
</organism>
<name>A0ABQ2R613_9ACTN</name>
<evidence type="ECO:0000313" key="3">
    <source>
        <dbReference type="Proteomes" id="UP000611554"/>
    </source>
</evidence>
<gene>
    <name evidence="2" type="ORF">GCM10010140_48690</name>
</gene>
<accession>A0ABQ2R613</accession>
<dbReference type="RefSeq" id="WP_189248752.1">
    <property type="nucleotide sequence ID" value="NZ_BMQJ01000012.1"/>
</dbReference>
<feature type="transmembrane region" description="Helical" evidence="1">
    <location>
        <begin position="150"/>
        <end position="167"/>
    </location>
</feature>
<keyword evidence="1" id="KW-1133">Transmembrane helix</keyword>
<feature type="transmembrane region" description="Helical" evidence="1">
    <location>
        <begin position="50"/>
        <end position="71"/>
    </location>
</feature>
<proteinExistence type="predicted"/>
<dbReference type="EMBL" id="BMQJ01000012">
    <property type="protein sequence ID" value="GGQ12687.1"/>
    <property type="molecule type" value="Genomic_DNA"/>
</dbReference>
<feature type="transmembrane region" description="Helical" evidence="1">
    <location>
        <begin position="83"/>
        <end position="104"/>
    </location>
</feature>
<keyword evidence="3" id="KW-1185">Reference proteome</keyword>
<evidence type="ECO:0008006" key="4">
    <source>
        <dbReference type="Google" id="ProtNLM"/>
    </source>
</evidence>